<dbReference type="PROSITE" id="PS51865">
    <property type="entry name" value="PDZ_GRASP"/>
    <property type="match status" value="1"/>
</dbReference>
<keyword evidence="2" id="KW-0677">Repeat</keyword>
<evidence type="ECO:0000256" key="1">
    <source>
        <dbReference type="ARBA" id="ARBA00004394"/>
    </source>
</evidence>
<proteinExistence type="predicted"/>
<dbReference type="InterPro" id="IPR007583">
    <property type="entry name" value="GRASP55_65"/>
</dbReference>
<dbReference type="EMBL" id="JAHMUF010000017">
    <property type="protein sequence ID" value="KAG7192487.1"/>
    <property type="molecule type" value="Genomic_DNA"/>
</dbReference>
<protein>
    <recommendedName>
        <fullName evidence="6">PDZ GRASP-type domain-containing protein</fullName>
    </recommendedName>
</protein>
<evidence type="ECO:0000259" key="6">
    <source>
        <dbReference type="PROSITE" id="PS51865"/>
    </source>
</evidence>
<sequence>MFSFAKRLVETATGASLDGRDDSYFKNTLKMNNNGYGLRVVQVSPHSIGARLGLEAWFDYIVKVNNHELPMSYPSLSQHLYKIGEDGSISYGGGQYTQEQVGLIDFDQLATELAKCTVTDKVVTLEVWNAKGGTIRLVKVPLAEYKAVDDDIDTVGFKYNNNNNNAPFNPDDSITKLYKNIFAQIGFVVQSQHVSTATHVWRILRTHQGSPAFRAQLVPYSDYVIGCESAFAEDSNGLLNGGGEALFSRVILSYYNYHQAKTQKETVPVTLFVYNHDYDILRPVSVELSRSWGQNKGILGCDVGYGFLHRIPEVMGKFDNIPAPLDEDTLFVNNDDNNIADEKTVDTMPFDESKAINPMAHQKELELQSHGGPPKSPHKSSVGPPVDIGNEILRTSRRKKHSVIKADGLSAYMNEELARSKARDIHSATQSQNSTPPPPPPLSRHA</sequence>
<dbReference type="Gene3D" id="2.30.42.10">
    <property type="match status" value="2"/>
</dbReference>
<keyword evidence="4" id="KW-0472">Membrane</keyword>
<reference evidence="7" key="1">
    <citation type="submission" date="2021-03" db="EMBL/GenBank/DDBJ databases">
        <authorList>
            <person name="Palmer J.M."/>
        </authorList>
    </citation>
    <scope>NUCLEOTIDE SEQUENCE</scope>
    <source>
        <strain evidence="7">ARV_011</strain>
    </source>
</reference>
<evidence type="ECO:0000256" key="4">
    <source>
        <dbReference type="ARBA" id="ARBA00023136"/>
    </source>
</evidence>
<feature type="region of interest" description="Disordered" evidence="5">
    <location>
        <begin position="365"/>
        <end position="446"/>
    </location>
</feature>
<dbReference type="GeneID" id="66114956"/>
<accession>A0A9P7V764</accession>
<dbReference type="AlphaFoldDB" id="A0A9P7V764"/>
<evidence type="ECO:0000256" key="3">
    <source>
        <dbReference type="ARBA" id="ARBA00023034"/>
    </source>
</evidence>
<evidence type="ECO:0000313" key="8">
    <source>
        <dbReference type="Proteomes" id="UP000790833"/>
    </source>
</evidence>
<comment type="caution">
    <text evidence="7">The sequence shown here is derived from an EMBL/GenBank/DDBJ whole genome shotgun (WGS) entry which is preliminary data.</text>
</comment>
<feature type="domain" description="PDZ GRASP-type" evidence="6">
    <location>
        <begin position="199"/>
        <end position="308"/>
    </location>
</feature>
<organism evidence="7 8">
    <name type="scientific">Scheffersomyces spartinae</name>
    <dbReference type="NCBI Taxonomy" id="45513"/>
    <lineage>
        <taxon>Eukaryota</taxon>
        <taxon>Fungi</taxon>
        <taxon>Dikarya</taxon>
        <taxon>Ascomycota</taxon>
        <taxon>Saccharomycotina</taxon>
        <taxon>Pichiomycetes</taxon>
        <taxon>Debaryomycetaceae</taxon>
        <taxon>Scheffersomyces</taxon>
    </lineage>
</organism>
<gene>
    <name evidence="7" type="ORF">KQ657_001582</name>
</gene>
<dbReference type="InterPro" id="IPR024958">
    <property type="entry name" value="GRASP_PDZ"/>
</dbReference>
<dbReference type="GO" id="GO:0007030">
    <property type="term" value="P:Golgi organization"/>
    <property type="evidence" value="ECO:0007669"/>
    <property type="project" value="TreeGrafter"/>
</dbReference>
<dbReference type="RefSeq" id="XP_043048037.1">
    <property type="nucleotide sequence ID" value="XM_043192373.1"/>
</dbReference>
<dbReference type="OrthoDB" id="3318at2759"/>
<keyword evidence="3" id="KW-0333">Golgi apparatus</keyword>
<feature type="compositionally biased region" description="Pro residues" evidence="5">
    <location>
        <begin position="435"/>
        <end position="446"/>
    </location>
</feature>
<dbReference type="Proteomes" id="UP000790833">
    <property type="component" value="Unassembled WGS sequence"/>
</dbReference>
<comment type="subcellular location">
    <subcellularLocation>
        <location evidence="1">Golgi apparatus membrane</location>
    </subcellularLocation>
</comment>
<dbReference type="PANTHER" id="PTHR12893:SF0">
    <property type="entry name" value="GRASP65"/>
    <property type="match status" value="1"/>
</dbReference>
<dbReference type="GO" id="GO:0000139">
    <property type="term" value="C:Golgi membrane"/>
    <property type="evidence" value="ECO:0007669"/>
    <property type="project" value="UniProtKB-SubCell"/>
</dbReference>
<evidence type="ECO:0000256" key="2">
    <source>
        <dbReference type="ARBA" id="ARBA00022737"/>
    </source>
</evidence>
<feature type="compositionally biased region" description="Basic and acidic residues" evidence="5">
    <location>
        <begin position="416"/>
        <end position="426"/>
    </location>
</feature>
<name>A0A9P7V764_9ASCO</name>
<dbReference type="PANTHER" id="PTHR12893">
    <property type="entry name" value="GOLGI REASSEMBLY STACKING PROTEIN GRASP"/>
    <property type="match status" value="1"/>
</dbReference>
<keyword evidence="8" id="KW-1185">Reference proteome</keyword>
<evidence type="ECO:0000313" key="7">
    <source>
        <dbReference type="EMBL" id="KAG7192487.1"/>
    </source>
</evidence>
<evidence type="ECO:0000256" key="5">
    <source>
        <dbReference type="SAM" id="MobiDB-lite"/>
    </source>
</evidence>
<dbReference type="Pfam" id="PF04495">
    <property type="entry name" value="GRASP55_65"/>
    <property type="match status" value="1"/>
</dbReference>
<dbReference type="InterPro" id="IPR036034">
    <property type="entry name" value="PDZ_sf"/>
</dbReference>